<dbReference type="SUPFAM" id="SSF57756">
    <property type="entry name" value="Retrovirus zinc finger-like domains"/>
    <property type="match status" value="1"/>
</dbReference>
<evidence type="ECO:0000259" key="2">
    <source>
        <dbReference type="Pfam" id="PF02093"/>
    </source>
</evidence>
<evidence type="ECO:0000313" key="4">
    <source>
        <dbReference type="Proteomes" id="UP000050525"/>
    </source>
</evidence>
<keyword evidence="4" id="KW-1185">Reference proteome</keyword>
<protein>
    <recommendedName>
        <fullName evidence="2">Core shell protein Gag P30 domain-containing protein</fullName>
    </recommendedName>
</protein>
<dbReference type="Proteomes" id="UP000050525">
    <property type="component" value="Unassembled WGS sequence"/>
</dbReference>
<name>A0A151P7A7_ALLMI</name>
<proteinExistence type="predicted"/>
<dbReference type="Gene3D" id="1.10.375.10">
    <property type="entry name" value="Human Immunodeficiency Virus Type 1 Capsid Protein"/>
    <property type="match status" value="1"/>
</dbReference>
<dbReference type="PANTHER" id="PTHR33166">
    <property type="entry name" value="GAG_P30 DOMAIN-CONTAINING PROTEIN"/>
    <property type="match status" value="1"/>
</dbReference>
<dbReference type="EMBL" id="AKHW03000640">
    <property type="protein sequence ID" value="KYO44904.1"/>
    <property type="molecule type" value="Genomic_DNA"/>
</dbReference>
<evidence type="ECO:0000313" key="3">
    <source>
        <dbReference type="EMBL" id="KYO44904.1"/>
    </source>
</evidence>
<dbReference type="InterPro" id="IPR036875">
    <property type="entry name" value="Znf_CCHC_sf"/>
</dbReference>
<dbReference type="InterPro" id="IPR050462">
    <property type="entry name" value="Retroviral_Gag-Pol_poly"/>
</dbReference>
<dbReference type="GO" id="GO:0019068">
    <property type="term" value="P:virion assembly"/>
    <property type="evidence" value="ECO:0007669"/>
    <property type="project" value="InterPro"/>
</dbReference>
<sequence length="338" mass="37839">MGSETFSPIADHLRSAKPVIQAPLRQAVGPESRPVIVHVPFSMADLINWKQSTGPYRQNPEAMVQLFTTIFLTHQPNWQDIQALLAALLTPEEKRLVLEKARAVAQQRHPNGVVDELCPKTNPGWDPNARGQQRSLELYQELVLTALQEAIPKQKNLSKLYEVWQGPEEDPSNFYGRLCEAAKQWTDLDPELPENAKMFNTLFIGQSAPDIQKKLQKAERAAGMGISQVIEITYRVYSNRDQVKEKKEDKRMKAQASLLAAAIVDQRGRGHGRGNRGSRGRGGAGYAPGGRGQGPRLGADQCTICKQIGHWKNECLQIAEKKRDGEERVMMLEDSDQE</sequence>
<dbReference type="InterPro" id="IPR008919">
    <property type="entry name" value="Retrov_capsid_N"/>
</dbReference>
<feature type="compositionally biased region" description="Basic residues" evidence="1">
    <location>
        <begin position="269"/>
        <end position="279"/>
    </location>
</feature>
<reference evidence="3 4" key="1">
    <citation type="journal article" date="2012" name="Genome Biol.">
        <title>Sequencing three crocodilian genomes to illuminate the evolution of archosaurs and amniotes.</title>
        <authorList>
            <person name="St John J.A."/>
            <person name="Braun E.L."/>
            <person name="Isberg S.R."/>
            <person name="Miles L.G."/>
            <person name="Chong A.Y."/>
            <person name="Gongora J."/>
            <person name="Dalzell P."/>
            <person name="Moran C."/>
            <person name="Bed'hom B."/>
            <person name="Abzhanov A."/>
            <person name="Burgess S.C."/>
            <person name="Cooksey A.M."/>
            <person name="Castoe T.A."/>
            <person name="Crawford N.G."/>
            <person name="Densmore L.D."/>
            <person name="Drew J.C."/>
            <person name="Edwards S.V."/>
            <person name="Faircloth B.C."/>
            <person name="Fujita M.K."/>
            <person name="Greenwold M.J."/>
            <person name="Hoffmann F.G."/>
            <person name="Howard J.M."/>
            <person name="Iguchi T."/>
            <person name="Janes D.E."/>
            <person name="Khan S.Y."/>
            <person name="Kohno S."/>
            <person name="de Koning A.J."/>
            <person name="Lance S.L."/>
            <person name="McCarthy F.M."/>
            <person name="McCormack J.E."/>
            <person name="Merchant M.E."/>
            <person name="Peterson D.G."/>
            <person name="Pollock D.D."/>
            <person name="Pourmand N."/>
            <person name="Raney B.J."/>
            <person name="Roessler K.A."/>
            <person name="Sanford J.R."/>
            <person name="Sawyer R.H."/>
            <person name="Schmidt C.J."/>
            <person name="Triplett E.W."/>
            <person name="Tuberville T.D."/>
            <person name="Venegas-Anaya M."/>
            <person name="Howard J.T."/>
            <person name="Jarvis E.D."/>
            <person name="Guillette L.J.Jr."/>
            <person name="Glenn T.C."/>
            <person name="Green R.E."/>
            <person name="Ray D.A."/>
        </authorList>
    </citation>
    <scope>NUCLEOTIDE SEQUENCE [LARGE SCALE GENOMIC DNA]</scope>
    <source>
        <strain evidence="3">KSC_2009_1</strain>
    </source>
</reference>
<accession>A0A151P7A7</accession>
<dbReference type="GO" id="GO:0003676">
    <property type="term" value="F:nucleic acid binding"/>
    <property type="evidence" value="ECO:0007669"/>
    <property type="project" value="InterPro"/>
</dbReference>
<dbReference type="GO" id="GO:0008270">
    <property type="term" value="F:zinc ion binding"/>
    <property type="evidence" value="ECO:0007669"/>
    <property type="project" value="InterPro"/>
</dbReference>
<dbReference type="Pfam" id="PF02093">
    <property type="entry name" value="Gag_p30"/>
    <property type="match status" value="1"/>
</dbReference>
<organism evidence="3 4">
    <name type="scientific">Alligator mississippiensis</name>
    <name type="common">American alligator</name>
    <dbReference type="NCBI Taxonomy" id="8496"/>
    <lineage>
        <taxon>Eukaryota</taxon>
        <taxon>Metazoa</taxon>
        <taxon>Chordata</taxon>
        <taxon>Craniata</taxon>
        <taxon>Vertebrata</taxon>
        <taxon>Euteleostomi</taxon>
        <taxon>Archelosauria</taxon>
        <taxon>Archosauria</taxon>
        <taxon>Crocodylia</taxon>
        <taxon>Alligatoridae</taxon>
        <taxon>Alligatorinae</taxon>
        <taxon>Alligator</taxon>
    </lineage>
</organism>
<comment type="caution">
    <text evidence="3">The sequence shown here is derived from an EMBL/GenBank/DDBJ whole genome shotgun (WGS) entry which is preliminary data.</text>
</comment>
<dbReference type="AlphaFoldDB" id="A0A151P7A7"/>
<dbReference type="InterPro" id="IPR003036">
    <property type="entry name" value="Gag_P30"/>
</dbReference>
<feature type="domain" description="Core shell protein Gag P30" evidence="2">
    <location>
        <begin position="45"/>
        <end position="237"/>
    </location>
</feature>
<gene>
    <name evidence="3" type="ORF">Y1Q_0022977</name>
</gene>
<dbReference type="Gene3D" id="4.10.60.10">
    <property type="entry name" value="Zinc finger, CCHC-type"/>
    <property type="match status" value="1"/>
</dbReference>
<evidence type="ECO:0000256" key="1">
    <source>
        <dbReference type="SAM" id="MobiDB-lite"/>
    </source>
</evidence>
<feature type="region of interest" description="Disordered" evidence="1">
    <location>
        <begin position="266"/>
        <end position="296"/>
    </location>
</feature>
<dbReference type="SUPFAM" id="SSF47943">
    <property type="entry name" value="Retrovirus capsid protein, N-terminal core domain"/>
    <property type="match status" value="1"/>
</dbReference>
<feature type="compositionally biased region" description="Gly residues" evidence="1">
    <location>
        <begin position="280"/>
        <end position="295"/>
    </location>
</feature>